<evidence type="ECO:0000256" key="3">
    <source>
        <dbReference type="PROSITE-ProRule" id="PRU00023"/>
    </source>
</evidence>
<feature type="repeat" description="ANK" evidence="3">
    <location>
        <begin position="73"/>
        <end position="105"/>
    </location>
</feature>
<dbReference type="PROSITE" id="PS50297">
    <property type="entry name" value="ANK_REP_REGION"/>
    <property type="match status" value="4"/>
</dbReference>
<feature type="compositionally biased region" description="Polar residues" evidence="4">
    <location>
        <begin position="516"/>
        <end position="535"/>
    </location>
</feature>
<evidence type="ECO:0000313" key="5">
    <source>
        <dbReference type="EMBL" id="TPP58223.1"/>
    </source>
</evidence>
<dbReference type="Proteomes" id="UP000316759">
    <property type="component" value="Unassembled WGS sequence"/>
</dbReference>
<feature type="repeat" description="ANK" evidence="3">
    <location>
        <begin position="106"/>
        <end position="138"/>
    </location>
</feature>
<feature type="region of interest" description="Disordered" evidence="4">
    <location>
        <begin position="516"/>
        <end position="570"/>
    </location>
</feature>
<evidence type="ECO:0000313" key="6">
    <source>
        <dbReference type="Proteomes" id="UP000316759"/>
    </source>
</evidence>
<dbReference type="InterPro" id="IPR036770">
    <property type="entry name" value="Ankyrin_rpt-contain_sf"/>
</dbReference>
<dbReference type="SUPFAM" id="SSF48403">
    <property type="entry name" value="Ankyrin repeat"/>
    <property type="match status" value="1"/>
</dbReference>
<dbReference type="PRINTS" id="PR01415">
    <property type="entry name" value="ANKYRIN"/>
</dbReference>
<dbReference type="STRING" id="46835.A0A504YB30"/>
<keyword evidence="6" id="KW-1185">Reference proteome</keyword>
<dbReference type="SMART" id="SM00248">
    <property type="entry name" value="ANK"/>
    <property type="match status" value="7"/>
</dbReference>
<organism evidence="5 6">
    <name type="scientific">Fasciola gigantica</name>
    <name type="common">Giant liver fluke</name>
    <dbReference type="NCBI Taxonomy" id="46835"/>
    <lineage>
        <taxon>Eukaryota</taxon>
        <taxon>Metazoa</taxon>
        <taxon>Spiralia</taxon>
        <taxon>Lophotrochozoa</taxon>
        <taxon>Platyhelminthes</taxon>
        <taxon>Trematoda</taxon>
        <taxon>Digenea</taxon>
        <taxon>Plagiorchiida</taxon>
        <taxon>Echinostomata</taxon>
        <taxon>Echinostomatoidea</taxon>
        <taxon>Fasciolidae</taxon>
        <taxon>Fasciola</taxon>
    </lineage>
</organism>
<keyword evidence="2 3" id="KW-0040">ANK repeat</keyword>
<dbReference type="Pfam" id="PF12796">
    <property type="entry name" value="Ank_2"/>
    <property type="match status" value="3"/>
</dbReference>
<sequence length="570" mass="63385">MTLIRPSDRVTIHCAVKRGDIEQVKQMVTDGASVNEVDSLSFTPLHWAANVGAIEILQFLLWRNADPLCVTKQGWTAMHIAALRGFEHCIQSLADRGVCLSTQDMHGQSPGHLAAIHGNSSCLMTLLRCGADVETVDCNGWTMLHAASFHGRLGCVQVLLRWGLRLEDVDKAGNTAAHLAALEGHLPVLQCLVSQVKTPLYLLDTPNDHGETAETLAQRFMKEDILIYIGQVKDGQQCRIDGVDVFEQTAFPAHSAAYSGDLPHLQRLIEGGVIKIDERDEQGCTPLHKAAGQGHIKIIQWLCENGADPNIVNHLGERPADIARRYGELAALDLLDPQTKSLKEDADPHDESNEALQWLNEALPSNVPFGYAEGELETELVYDREAALGRAQKKIEKLEQLLKLAKSDYKQLGGGPTEREIREREQLQTADRYGRAQKKIEKLEQLLKLAKSDYKQLGGDPTEREIREREQLQTADRKLEKELDECRIQLEYERLRREKLEARLDIAQRQVASLSVRLTSTQTSARTSETNSINTSERKPRSKAKQPANSKGNATGTTGPAGILRAKRIN</sequence>
<evidence type="ECO:0000256" key="2">
    <source>
        <dbReference type="ARBA" id="ARBA00023043"/>
    </source>
</evidence>
<feature type="repeat" description="ANK" evidence="3">
    <location>
        <begin position="7"/>
        <end position="39"/>
    </location>
</feature>
<dbReference type="InterPro" id="IPR050776">
    <property type="entry name" value="Ank_Repeat/CDKN_Inhibitor"/>
</dbReference>
<gene>
    <name evidence="5" type="ORF">FGIG_04168</name>
</gene>
<dbReference type="PANTHER" id="PTHR24201">
    <property type="entry name" value="ANK_REP_REGION DOMAIN-CONTAINING PROTEIN"/>
    <property type="match status" value="1"/>
</dbReference>
<dbReference type="Gene3D" id="1.25.40.20">
    <property type="entry name" value="Ankyrin repeat-containing domain"/>
    <property type="match status" value="2"/>
</dbReference>
<feature type="repeat" description="ANK" evidence="3">
    <location>
        <begin position="139"/>
        <end position="171"/>
    </location>
</feature>
<evidence type="ECO:0000256" key="4">
    <source>
        <dbReference type="SAM" id="MobiDB-lite"/>
    </source>
</evidence>
<accession>A0A504YB30</accession>
<dbReference type="OrthoDB" id="163438at2759"/>
<protein>
    <submittedName>
        <fullName evidence="5">Ankyrin repeat domain-containing protein 42</fullName>
    </submittedName>
</protein>
<feature type="repeat" description="ANK" evidence="3">
    <location>
        <begin position="40"/>
        <end position="66"/>
    </location>
</feature>
<feature type="compositionally biased region" description="Polar residues" evidence="4">
    <location>
        <begin position="547"/>
        <end position="558"/>
    </location>
</feature>
<proteinExistence type="predicted"/>
<dbReference type="AlphaFoldDB" id="A0A504YB30"/>
<comment type="caution">
    <text evidence="5">The sequence shown here is derived from an EMBL/GenBank/DDBJ whole genome shotgun (WGS) entry which is preliminary data.</text>
</comment>
<dbReference type="PROSITE" id="PS50088">
    <property type="entry name" value="ANK_REPEAT"/>
    <property type="match status" value="6"/>
</dbReference>
<dbReference type="InterPro" id="IPR002110">
    <property type="entry name" value="Ankyrin_rpt"/>
</dbReference>
<name>A0A504YB30_FASGI</name>
<dbReference type="PANTHER" id="PTHR24201:SF2">
    <property type="entry name" value="ANKYRIN REPEAT DOMAIN-CONTAINING PROTEIN 42"/>
    <property type="match status" value="1"/>
</dbReference>
<evidence type="ECO:0000256" key="1">
    <source>
        <dbReference type="ARBA" id="ARBA00022737"/>
    </source>
</evidence>
<reference evidence="5 6" key="1">
    <citation type="submission" date="2019-04" db="EMBL/GenBank/DDBJ databases">
        <title>Annotation for the trematode Fasciola gigantica.</title>
        <authorList>
            <person name="Choi Y.-J."/>
        </authorList>
    </citation>
    <scope>NUCLEOTIDE SEQUENCE [LARGE SCALE GENOMIC DNA]</scope>
    <source>
        <strain evidence="5">Uganda_cow_1</strain>
    </source>
</reference>
<feature type="repeat" description="ANK" evidence="3">
    <location>
        <begin position="282"/>
        <end position="314"/>
    </location>
</feature>
<dbReference type="EMBL" id="SUNJ01012243">
    <property type="protein sequence ID" value="TPP58223.1"/>
    <property type="molecule type" value="Genomic_DNA"/>
</dbReference>
<keyword evidence="1" id="KW-0677">Repeat</keyword>